<evidence type="ECO:0000259" key="1">
    <source>
        <dbReference type="Pfam" id="PF08241"/>
    </source>
</evidence>
<dbReference type="GO" id="GO:0008757">
    <property type="term" value="F:S-adenosylmethionine-dependent methyltransferase activity"/>
    <property type="evidence" value="ECO:0007669"/>
    <property type="project" value="InterPro"/>
</dbReference>
<dbReference type="SUPFAM" id="SSF53335">
    <property type="entry name" value="S-adenosyl-L-methionine-dependent methyltransferases"/>
    <property type="match status" value="1"/>
</dbReference>
<dbReference type="CDD" id="cd02440">
    <property type="entry name" value="AdoMet_MTases"/>
    <property type="match status" value="1"/>
</dbReference>
<keyword evidence="2" id="KW-0808">Transferase</keyword>
<organism evidence="2 3">
    <name type="scientific">Cupriavidus basilensis</name>
    <dbReference type="NCBI Taxonomy" id="68895"/>
    <lineage>
        <taxon>Bacteria</taxon>
        <taxon>Pseudomonadati</taxon>
        <taxon>Pseudomonadota</taxon>
        <taxon>Betaproteobacteria</taxon>
        <taxon>Burkholderiales</taxon>
        <taxon>Burkholderiaceae</taxon>
        <taxon>Cupriavidus</taxon>
    </lineage>
</organism>
<dbReference type="Pfam" id="PF08241">
    <property type="entry name" value="Methyltransf_11"/>
    <property type="match status" value="1"/>
</dbReference>
<protein>
    <submittedName>
        <fullName evidence="2">Methyltransferase domain-containing protein</fullName>
    </submittedName>
</protein>
<feature type="domain" description="Methyltransferase type 11" evidence="1">
    <location>
        <begin position="172"/>
        <end position="221"/>
    </location>
</feature>
<dbReference type="EMBL" id="CP062803">
    <property type="protein sequence ID" value="QOT75624.1"/>
    <property type="molecule type" value="Genomic_DNA"/>
</dbReference>
<dbReference type="Gene3D" id="3.40.50.150">
    <property type="entry name" value="Vaccinia Virus protein VP39"/>
    <property type="match status" value="1"/>
</dbReference>
<sequence length="336" mass="36948">MSMNDLRPGDQATGELTVRQKGLLLLQRVLTKALTLTINRGVPLPEQDVAPLMARLVNGRSALATSLATKLAESHSNGSVQVISSLLGDTQNLPSPPMDIDKLINFSAYWRDEWVAKMAAQVPAGARVLDAGAGQCRYKGLFKHTEYRAQDFAQYEGSGEGPLQETWNYGAIDYVCDITDIPVETGSFDVVLCTEVLEHVPDPVTALRELVRVTAPGGKLLLTAPLGSGVHQEPYHFYGGFSAYFYERHLSNFGCDEIKAAPLGGLLRHVAQEIHRVGRALEQSKEGMTPERSYLMMDWLPRLLSEMEDNCFIEQFTVGYLVEARKRVPGVQAVAA</sequence>
<accession>A0A643G2U8</accession>
<keyword evidence="2" id="KW-0489">Methyltransferase</keyword>
<proteinExistence type="predicted"/>
<dbReference type="GO" id="GO:0032259">
    <property type="term" value="P:methylation"/>
    <property type="evidence" value="ECO:0007669"/>
    <property type="project" value="UniProtKB-KW"/>
</dbReference>
<evidence type="ECO:0000313" key="3">
    <source>
        <dbReference type="Proteomes" id="UP000397656"/>
    </source>
</evidence>
<dbReference type="InterPro" id="IPR029063">
    <property type="entry name" value="SAM-dependent_MTases_sf"/>
</dbReference>
<evidence type="ECO:0000313" key="2">
    <source>
        <dbReference type="EMBL" id="QOT75624.1"/>
    </source>
</evidence>
<name>A0A643G2U8_9BURK</name>
<reference evidence="2 3" key="1">
    <citation type="submission" date="2020-10" db="EMBL/GenBank/DDBJ databases">
        <title>Complete genome sequence of Cupriavidus basilensis CCUG 49340T.</title>
        <authorList>
            <person name="Salva-Serra F."/>
            <person name="Donoso R.A."/>
            <person name="Cho K.H."/>
            <person name="Yoo J.A."/>
            <person name="Lee K."/>
            <person name="Yoon S.-H."/>
            <person name="Perez-Pantoja D."/>
            <person name="Moore E.R.B."/>
        </authorList>
    </citation>
    <scope>NUCLEOTIDE SEQUENCE [LARGE SCALE GENOMIC DNA]</scope>
    <source>
        <strain evidence="3">CCUG 49340</strain>
    </source>
</reference>
<dbReference type="InterPro" id="IPR013216">
    <property type="entry name" value="Methyltransf_11"/>
</dbReference>
<dbReference type="GeneID" id="98402365"/>
<dbReference type="RefSeq" id="WP_150984063.1">
    <property type="nucleotide sequence ID" value="NZ_CP062803.1"/>
</dbReference>
<dbReference type="AlphaFoldDB" id="A0A643G2U8"/>
<gene>
    <name evidence="2" type="ORF">F7R26_015745</name>
</gene>
<dbReference type="Proteomes" id="UP000397656">
    <property type="component" value="Chromosome 1"/>
</dbReference>